<evidence type="ECO:0000256" key="9">
    <source>
        <dbReference type="ARBA" id="ARBA00032931"/>
    </source>
</evidence>
<evidence type="ECO:0000256" key="4">
    <source>
        <dbReference type="ARBA" id="ARBA00020367"/>
    </source>
</evidence>
<evidence type="ECO:0000256" key="6">
    <source>
        <dbReference type="ARBA" id="ARBA00022741"/>
    </source>
</evidence>
<keyword evidence="5 12" id="KW-0436">Ligase</keyword>
<dbReference type="PANTHER" id="PTHR10520">
    <property type="entry name" value="TRIFUNCTIONAL PURINE BIOSYNTHETIC PROTEIN ADENOSINE-3-RELATED"/>
    <property type="match status" value="1"/>
</dbReference>
<name>A0ABS4YQJ2_9MICO</name>
<comment type="catalytic activity">
    <reaction evidence="11 12">
        <text>2-formamido-N(1)-(5-O-phospho-beta-D-ribosyl)acetamidine + ATP = 5-amino-1-(5-phospho-beta-D-ribosyl)imidazole + ADP + phosphate + H(+)</text>
        <dbReference type="Rhea" id="RHEA:23032"/>
        <dbReference type="ChEBI" id="CHEBI:15378"/>
        <dbReference type="ChEBI" id="CHEBI:30616"/>
        <dbReference type="ChEBI" id="CHEBI:43474"/>
        <dbReference type="ChEBI" id="CHEBI:137981"/>
        <dbReference type="ChEBI" id="CHEBI:147287"/>
        <dbReference type="ChEBI" id="CHEBI:456216"/>
        <dbReference type="EC" id="6.3.3.1"/>
    </reaction>
</comment>
<keyword evidence="7 12" id="KW-0067">ATP-binding</keyword>
<comment type="caution">
    <text evidence="15">The sequence shown here is derived from an EMBL/GenBank/DDBJ whole genome shotgun (WGS) entry which is preliminary data.</text>
</comment>
<keyword evidence="12" id="KW-0963">Cytoplasm</keyword>
<dbReference type="CDD" id="cd02196">
    <property type="entry name" value="PurM"/>
    <property type="match status" value="1"/>
</dbReference>
<dbReference type="Pfam" id="PF00586">
    <property type="entry name" value="AIRS"/>
    <property type="match status" value="1"/>
</dbReference>
<dbReference type="Gene3D" id="3.90.650.10">
    <property type="entry name" value="PurM-like C-terminal domain"/>
    <property type="match status" value="1"/>
</dbReference>
<evidence type="ECO:0000256" key="1">
    <source>
        <dbReference type="ARBA" id="ARBA00004686"/>
    </source>
</evidence>
<evidence type="ECO:0000313" key="15">
    <source>
        <dbReference type="EMBL" id="MBP2410652.1"/>
    </source>
</evidence>
<evidence type="ECO:0000256" key="3">
    <source>
        <dbReference type="ARBA" id="ARBA00013047"/>
    </source>
</evidence>
<reference evidence="15 16" key="1">
    <citation type="submission" date="2021-03" db="EMBL/GenBank/DDBJ databases">
        <title>Sequencing the genomes of 1000 actinobacteria strains.</title>
        <authorList>
            <person name="Klenk H.-P."/>
        </authorList>
    </citation>
    <scope>NUCLEOTIDE SEQUENCE [LARGE SCALE GENOMIC DNA]</scope>
    <source>
        <strain evidence="15 16">DSM 14564</strain>
    </source>
</reference>
<dbReference type="PANTHER" id="PTHR10520:SF12">
    <property type="entry name" value="TRIFUNCTIONAL PURINE BIOSYNTHETIC PROTEIN ADENOSINE-3"/>
    <property type="match status" value="1"/>
</dbReference>
<evidence type="ECO:0000313" key="16">
    <source>
        <dbReference type="Proteomes" id="UP000698222"/>
    </source>
</evidence>
<keyword evidence="6 12" id="KW-0547">Nucleotide-binding</keyword>
<accession>A0ABS4YQJ2</accession>
<evidence type="ECO:0000259" key="13">
    <source>
        <dbReference type="Pfam" id="PF00586"/>
    </source>
</evidence>
<dbReference type="Pfam" id="PF02769">
    <property type="entry name" value="AIRS_C"/>
    <property type="match status" value="1"/>
</dbReference>
<evidence type="ECO:0000256" key="5">
    <source>
        <dbReference type="ARBA" id="ARBA00022598"/>
    </source>
</evidence>
<protein>
    <recommendedName>
        <fullName evidence="4 12">Phosphoribosylformylglycinamidine cyclo-ligase</fullName>
        <ecNumber evidence="3 12">6.3.3.1</ecNumber>
    </recommendedName>
    <alternativeName>
        <fullName evidence="9 12">AIR synthase</fullName>
    </alternativeName>
    <alternativeName>
        <fullName evidence="10 12">AIRS</fullName>
    </alternativeName>
    <alternativeName>
        <fullName evidence="8 12">Phosphoribosyl-aminoimidazole synthetase</fullName>
    </alternativeName>
</protein>
<comment type="subcellular location">
    <subcellularLocation>
        <location evidence="12">Cytoplasm</location>
    </subcellularLocation>
</comment>
<organism evidence="15 16">
    <name type="scientific">Brachybacterium fresconis</name>
    <dbReference type="NCBI Taxonomy" id="173363"/>
    <lineage>
        <taxon>Bacteria</taxon>
        <taxon>Bacillati</taxon>
        <taxon>Actinomycetota</taxon>
        <taxon>Actinomycetes</taxon>
        <taxon>Micrococcales</taxon>
        <taxon>Dermabacteraceae</taxon>
        <taxon>Brachybacterium</taxon>
    </lineage>
</organism>
<dbReference type="Proteomes" id="UP000698222">
    <property type="component" value="Unassembled WGS sequence"/>
</dbReference>
<gene>
    <name evidence="12" type="primary">purM</name>
    <name evidence="15" type="ORF">JOF44_003555</name>
</gene>
<dbReference type="InterPro" id="IPR016188">
    <property type="entry name" value="PurM-like_N"/>
</dbReference>
<dbReference type="RefSeq" id="WP_209894673.1">
    <property type="nucleotide sequence ID" value="NZ_BAAAJV010000008.1"/>
</dbReference>
<evidence type="ECO:0000256" key="2">
    <source>
        <dbReference type="ARBA" id="ARBA00010280"/>
    </source>
</evidence>
<dbReference type="EC" id="6.3.3.1" evidence="3 12"/>
<dbReference type="Gene3D" id="3.30.1330.10">
    <property type="entry name" value="PurM-like, N-terminal domain"/>
    <property type="match status" value="1"/>
</dbReference>
<dbReference type="EMBL" id="JAGIOC010000001">
    <property type="protein sequence ID" value="MBP2410652.1"/>
    <property type="molecule type" value="Genomic_DNA"/>
</dbReference>
<dbReference type="InterPro" id="IPR004733">
    <property type="entry name" value="PurM_cligase"/>
</dbReference>
<dbReference type="InterPro" id="IPR010918">
    <property type="entry name" value="PurM-like_C_dom"/>
</dbReference>
<keyword evidence="12" id="KW-0658">Purine biosynthesis</keyword>
<evidence type="ECO:0000256" key="12">
    <source>
        <dbReference type="HAMAP-Rule" id="MF_00741"/>
    </source>
</evidence>
<dbReference type="SUPFAM" id="SSF55326">
    <property type="entry name" value="PurM N-terminal domain-like"/>
    <property type="match status" value="1"/>
</dbReference>
<comment type="similarity">
    <text evidence="2 12">Belongs to the AIR synthase family.</text>
</comment>
<evidence type="ECO:0000256" key="11">
    <source>
        <dbReference type="ARBA" id="ARBA00049057"/>
    </source>
</evidence>
<dbReference type="NCBIfam" id="TIGR00878">
    <property type="entry name" value="purM"/>
    <property type="match status" value="1"/>
</dbReference>
<evidence type="ECO:0000259" key="14">
    <source>
        <dbReference type="Pfam" id="PF02769"/>
    </source>
</evidence>
<comment type="pathway">
    <text evidence="1 12">Purine metabolism; IMP biosynthesis via de novo pathway; 5-amino-1-(5-phospho-D-ribosyl)imidazole from N(2)-formyl-N(1)-(5-phospho-D-ribosyl)glycinamide: step 2/2.</text>
</comment>
<feature type="domain" description="PurM-like C-terminal" evidence="14">
    <location>
        <begin position="183"/>
        <end position="349"/>
    </location>
</feature>
<dbReference type="InterPro" id="IPR036676">
    <property type="entry name" value="PurM-like_C_sf"/>
</dbReference>
<evidence type="ECO:0000256" key="8">
    <source>
        <dbReference type="ARBA" id="ARBA00031908"/>
    </source>
</evidence>
<proteinExistence type="inferred from homology"/>
<feature type="domain" description="PurM-like N-terminal" evidence="13">
    <location>
        <begin position="66"/>
        <end position="170"/>
    </location>
</feature>
<evidence type="ECO:0000256" key="7">
    <source>
        <dbReference type="ARBA" id="ARBA00022840"/>
    </source>
</evidence>
<dbReference type="SUPFAM" id="SSF56042">
    <property type="entry name" value="PurM C-terminal domain-like"/>
    <property type="match status" value="1"/>
</dbReference>
<keyword evidence="16" id="KW-1185">Reference proteome</keyword>
<evidence type="ECO:0000256" key="10">
    <source>
        <dbReference type="ARBA" id="ARBA00033093"/>
    </source>
</evidence>
<dbReference type="InterPro" id="IPR036921">
    <property type="entry name" value="PurM-like_N_sf"/>
</dbReference>
<dbReference type="GO" id="GO:0004641">
    <property type="term" value="F:phosphoribosylformylglycinamidine cyclo-ligase activity"/>
    <property type="evidence" value="ECO:0007669"/>
    <property type="project" value="UniProtKB-EC"/>
</dbReference>
<sequence>MNTTDPSAPAITYADSGVDTAAGDRAVELMKEAVAATHGPQVLGGIGAFAGLVDVSALKDYRRPLLASSTDGVGTKIAIAREMDTHDTIGRDLVGMVVDDIVVVGAAPLAMTDYIACGAVVPERIADIVRGIAEGCRLADCALVGGETAEHPGLMAAEDYDVAGAAVGVVEADQLLGPDRVRRGDVVIGMDASGLHSNGYSLVRAVLAAQGLSLEAHIDAFGRSLGEELLEPTRIYTADLLAVLADPRTAGAVHALSHVTGGGLGANLARVMPRGLAARVDRGSWEPGAVFSQIARWGSVPQLDLEGTLNMGIGMVALVGAEQADATLAVLSEQGLGARVIGEVVAEDRLPEPGTPSEHVIAGAKGVDGGAVLLAGQHPGWA</sequence>
<dbReference type="HAMAP" id="MF_00741">
    <property type="entry name" value="AIRS"/>
    <property type="match status" value="1"/>
</dbReference>